<dbReference type="AlphaFoldDB" id="A0A2U1NMG1"/>
<feature type="binding site" description="axial binding residue" evidence="10">
    <location>
        <position position="450"/>
    </location>
    <ligand>
        <name>heme</name>
        <dbReference type="ChEBI" id="CHEBI:30413"/>
    </ligand>
    <ligandPart>
        <name>Fe</name>
        <dbReference type="ChEBI" id="CHEBI:18248"/>
    </ligandPart>
</feature>
<dbReference type="GO" id="GO:0004497">
    <property type="term" value="F:monooxygenase activity"/>
    <property type="evidence" value="ECO:0007669"/>
    <property type="project" value="UniProtKB-KW"/>
</dbReference>
<evidence type="ECO:0000256" key="5">
    <source>
        <dbReference type="ARBA" id="ARBA00022723"/>
    </source>
</evidence>
<keyword evidence="8 10" id="KW-0408">Iron</keyword>
<comment type="caution">
    <text evidence="13">The sequence shown here is derived from an EMBL/GenBank/DDBJ whole genome shotgun (WGS) entry which is preliminary data.</text>
</comment>
<comment type="cofactor">
    <cofactor evidence="1 10">
        <name>heme</name>
        <dbReference type="ChEBI" id="CHEBI:30413"/>
    </cofactor>
</comment>
<dbReference type="PRINTS" id="PR00463">
    <property type="entry name" value="EP450I"/>
</dbReference>
<dbReference type="GO" id="GO:0020037">
    <property type="term" value="F:heme binding"/>
    <property type="evidence" value="ECO:0007669"/>
    <property type="project" value="InterPro"/>
</dbReference>
<dbReference type="EMBL" id="PKPP01002529">
    <property type="protein sequence ID" value="PWA74676.1"/>
    <property type="molecule type" value="Genomic_DNA"/>
</dbReference>
<keyword evidence="5 10" id="KW-0479">Metal-binding</keyword>
<evidence type="ECO:0000313" key="14">
    <source>
        <dbReference type="Proteomes" id="UP000245207"/>
    </source>
</evidence>
<name>A0A2U1NMG1_ARTAN</name>
<comment type="similarity">
    <text evidence="3 11">Belongs to the cytochrome P450 family.</text>
</comment>
<keyword evidence="10 11" id="KW-0349">Heme</keyword>
<evidence type="ECO:0000256" key="8">
    <source>
        <dbReference type="ARBA" id="ARBA00023004"/>
    </source>
</evidence>
<dbReference type="GO" id="GO:0016125">
    <property type="term" value="P:sterol metabolic process"/>
    <property type="evidence" value="ECO:0007669"/>
    <property type="project" value="TreeGrafter"/>
</dbReference>
<evidence type="ECO:0000256" key="3">
    <source>
        <dbReference type="ARBA" id="ARBA00010617"/>
    </source>
</evidence>
<gene>
    <name evidence="13" type="ORF">CTI12_AA249020</name>
</gene>
<dbReference type="Pfam" id="PF00067">
    <property type="entry name" value="p450"/>
    <property type="match status" value="1"/>
</dbReference>
<dbReference type="CDD" id="cd11043">
    <property type="entry name" value="CYP90-like"/>
    <property type="match status" value="1"/>
</dbReference>
<feature type="transmembrane region" description="Helical" evidence="12">
    <location>
        <begin position="20"/>
        <end position="44"/>
    </location>
</feature>
<keyword evidence="7 11" id="KW-0560">Oxidoreductase</keyword>
<sequence length="502" mass="57550">MCENMQYTTISFKPLSTTIIQIMNLVVLVTFLLSLFLLSLSYIFKNKYSSVRVPPGSLGLPVIGQTISFLNALKADKVEEWVHKGVSKHGPIWKTNLLGYPTVVLHGPTANKFIFTFDVNVLTNTSPPSFSRIMGSKNIFELFGYDHKRVRAALLSFLKLDVLKQYVAKVDEEIKHHLQIHWHGKNEVQVQPLIKTLTFNIICSLVFGIEKGPKREKFLPLFKDMIEGLLSIPINLPFTKFSRGILARKKMEPMLIDLVHEKRVALENKKHLANHHKDLITTFLSIGDDEDSSTMMSDEEIIDNIIVVMIGGYDTTSILITFLVKLMADNKSIYSNIIQEQEEIAKSKASDEALTWEDLSKMKYTWRVASEMMRINPPTSLVFRRAMKDIEYKGFIIPKGWQVLLYSFMTHMDKDIFEDPAKFDPTRFEKHAPSPPPYTYVPFGAGPRMCPGIELAKMETLAMIHLLVRRFTWELINKDESFKRIPLPEFDHGLLARITPLK</sequence>
<evidence type="ECO:0000256" key="9">
    <source>
        <dbReference type="ARBA" id="ARBA00023136"/>
    </source>
</evidence>
<dbReference type="PRINTS" id="PR00385">
    <property type="entry name" value="P450"/>
</dbReference>
<evidence type="ECO:0000256" key="12">
    <source>
        <dbReference type="SAM" id="Phobius"/>
    </source>
</evidence>
<keyword evidence="4 12" id="KW-0812">Transmembrane</keyword>
<keyword evidence="9 12" id="KW-0472">Membrane</keyword>
<dbReference type="STRING" id="35608.A0A2U1NMG1"/>
<protein>
    <submittedName>
        <fullName evidence="13">Cytochrome P450</fullName>
    </submittedName>
</protein>
<evidence type="ECO:0000313" key="13">
    <source>
        <dbReference type="EMBL" id="PWA74676.1"/>
    </source>
</evidence>
<dbReference type="Gene3D" id="1.10.630.10">
    <property type="entry name" value="Cytochrome P450"/>
    <property type="match status" value="1"/>
</dbReference>
<evidence type="ECO:0000256" key="4">
    <source>
        <dbReference type="ARBA" id="ARBA00022692"/>
    </source>
</evidence>
<keyword evidence="6 12" id="KW-1133">Transmembrane helix</keyword>
<evidence type="ECO:0000256" key="7">
    <source>
        <dbReference type="ARBA" id="ARBA00023002"/>
    </source>
</evidence>
<dbReference type="PROSITE" id="PS00086">
    <property type="entry name" value="CYTOCHROME_P450"/>
    <property type="match status" value="1"/>
</dbReference>
<evidence type="ECO:0000256" key="11">
    <source>
        <dbReference type="RuleBase" id="RU000461"/>
    </source>
</evidence>
<evidence type="ECO:0000256" key="10">
    <source>
        <dbReference type="PIRSR" id="PIRSR602401-1"/>
    </source>
</evidence>
<dbReference type="Proteomes" id="UP000245207">
    <property type="component" value="Unassembled WGS sequence"/>
</dbReference>
<evidence type="ECO:0000256" key="6">
    <source>
        <dbReference type="ARBA" id="ARBA00022989"/>
    </source>
</evidence>
<dbReference type="FunFam" id="1.10.630.10:FF:000022">
    <property type="entry name" value="Taxadiene 5-alpha hydroxylase"/>
    <property type="match status" value="1"/>
</dbReference>
<dbReference type="InterPro" id="IPR017972">
    <property type="entry name" value="Cyt_P450_CS"/>
</dbReference>
<dbReference type="GO" id="GO:0016020">
    <property type="term" value="C:membrane"/>
    <property type="evidence" value="ECO:0007669"/>
    <property type="project" value="UniProtKB-SubCell"/>
</dbReference>
<dbReference type="PANTHER" id="PTHR24286:SF217">
    <property type="entry name" value="OS07G0520300 PROTEIN"/>
    <property type="match status" value="1"/>
</dbReference>
<comment type="subcellular location">
    <subcellularLocation>
        <location evidence="2">Membrane</location>
        <topology evidence="2">Single-pass membrane protein</topology>
    </subcellularLocation>
</comment>
<dbReference type="OrthoDB" id="3945418at2759"/>
<keyword evidence="11" id="KW-0503">Monooxygenase</keyword>
<proteinExistence type="inferred from homology"/>
<dbReference type="InterPro" id="IPR036396">
    <property type="entry name" value="Cyt_P450_sf"/>
</dbReference>
<accession>A0A2U1NMG1</accession>
<keyword evidence="14" id="KW-1185">Reference proteome</keyword>
<dbReference type="PANTHER" id="PTHR24286">
    <property type="entry name" value="CYTOCHROME P450 26"/>
    <property type="match status" value="1"/>
</dbReference>
<dbReference type="InterPro" id="IPR002401">
    <property type="entry name" value="Cyt_P450_E_grp-I"/>
</dbReference>
<dbReference type="GO" id="GO:0005506">
    <property type="term" value="F:iron ion binding"/>
    <property type="evidence" value="ECO:0007669"/>
    <property type="project" value="InterPro"/>
</dbReference>
<organism evidence="13 14">
    <name type="scientific">Artemisia annua</name>
    <name type="common">Sweet wormwood</name>
    <dbReference type="NCBI Taxonomy" id="35608"/>
    <lineage>
        <taxon>Eukaryota</taxon>
        <taxon>Viridiplantae</taxon>
        <taxon>Streptophyta</taxon>
        <taxon>Embryophyta</taxon>
        <taxon>Tracheophyta</taxon>
        <taxon>Spermatophyta</taxon>
        <taxon>Magnoliopsida</taxon>
        <taxon>eudicotyledons</taxon>
        <taxon>Gunneridae</taxon>
        <taxon>Pentapetalae</taxon>
        <taxon>asterids</taxon>
        <taxon>campanulids</taxon>
        <taxon>Asterales</taxon>
        <taxon>Asteraceae</taxon>
        <taxon>Asteroideae</taxon>
        <taxon>Anthemideae</taxon>
        <taxon>Artemisiinae</taxon>
        <taxon>Artemisia</taxon>
    </lineage>
</organism>
<dbReference type="InterPro" id="IPR001128">
    <property type="entry name" value="Cyt_P450"/>
</dbReference>
<reference evidence="13 14" key="1">
    <citation type="journal article" date="2018" name="Mol. Plant">
        <title>The genome of Artemisia annua provides insight into the evolution of Asteraceae family and artemisinin biosynthesis.</title>
        <authorList>
            <person name="Shen Q."/>
            <person name="Zhang L."/>
            <person name="Liao Z."/>
            <person name="Wang S."/>
            <person name="Yan T."/>
            <person name="Shi P."/>
            <person name="Liu M."/>
            <person name="Fu X."/>
            <person name="Pan Q."/>
            <person name="Wang Y."/>
            <person name="Lv Z."/>
            <person name="Lu X."/>
            <person name="Zhang F."/>
            <person name="Jiang W."/>
            <person name="Ma Y."/>
            <person name="Chen M."/>
            <person name="Hao X."/>
            <person name="Li L."/>
            <person name="Tang Y."/>
            <person name="Lv G."/>
            <person name="Zhou Y."/>
            <person name="Sun X."/>
            <person name="Brodelius P.E."/>
            <person name="Rose J.K.C."/>
            <person name="Tang K."/>
        </authorList>
    </citation>
    <scope>NUCLEOTIDE SEQUENCE [LARGE SCALE GENOMIC DNA]</scope>
    <source>
        <strain evidence="14">cv. Huhao1</strain>
        <tissue evidence="13">Leaf</tissue>
    </source>
</reference>
<dbReference type="SUPFAM" id="SSF48264">
    <property type="entry name" value="Cytochrome P450"/>
    <property type="match status" value="1"/>
</dbReference>
<evidence type="ECO:0000256" key="2">
    <source>
        <dbReference type="ARBA" id="ARBA00004167"/>
    </source>
</evidence>
<dbReference type="GO" id="GO:0016705">
    <property type="term" value="F:oxidoreductase activity, acting on paired donors, with incorporation or reduction of molecular oxygen"/>
    <property type="evidence" value="ECO:0007669"/>
    <property type="project" value="InterPro"/>
</dbReference>
<evidence type="ECO:0000256" key="1">
    <source>
        <dbReference type="ARBA" id="ARBA00001971"/>
    </source>
</evidence>